<dbReference type="InterPro" id="IPR023465">
    <property type="entry name" value="Riboflavin_kinase_dom_sf"/>
</dbReference>
<comment type="catalytic activity">
    <reaction evidence="12 14">
        <text>riboflavin + ATP = FMN + ADP + H(+)</text>
        <dbReference type="Rhea" id="RHEA:14357"/>
        <dbReference type="ChEBI" id="CHEBI:15378"/>
        <dbReference type="ChEBI" id="CHEBI:30616"/>
        <dbReference type="ChEBI" id="CHEBI:57986"/>
        <dbReference type="ChEBI" id="CHEBI:58210"/>
        <dbReference type="ChEBI" id="CHEBI:456216"/>
        <dbReference type="EC" id="2.7.1.26"/>
    </reaction>
</comment>
<dbReference type="AlphaFoldDB" id="A0A2G6E801"/>
<evidence type="ECO:0000256" key="1">
    <source>
        <dbReference type="ARBA" id="ARBA00004726"/>
    </source>
</evidence>
<evidence type="ECO:0000256" key="8">
    <source>
        <dbReference type="ARBA" id="ARBA00022777"/>
    </source>
</evidence>
<dbReference type="InterPro" id="IPR015865">
    <property type="entry name" value="Riboflavin_kinase_bac/euk"/>
</dbReference>
<dbReference type="NCBIfam" id="TIGR00125">
    <property type="entry name" value="cyt_tran_rel"/>
    <property type="match status" value="1"/>
</dbReference>
<keyword evidence="4 14" id="KW-0288">FMN</keyword>
<keyword evidence="3 14" id="KW-0285">Flavoprotein</keyword>
<dbReference type="InterPro" id="IPR023468">
    <property type="entry name" value="Riboflavin_kinase"/>
</dbReference>
<dbReference type="GO" id="GO:0005524">
    <property type="term" value="F:ATP binding"/>
    <property type="evidence" value="ECO:0007669"/>
    <property type="project" value="UniProtKB-UniRule"/>
</dbReference>
<evidence type="ECO:0000256" key="14">
    <source>
        <dbReference type="PIRNR" id="PIRNR004491"/>
    </source>
</evidence>
<keyword evidence="6 14" id="KW-0548">Nucleotidyltransferase</keyword>
<dbReference type="EMBL" id="PDPS01000023">
    <property type="protein sequence ID" value="PID58220.1"/>
    <property type="molecule type" value="Genomic_DNA"/>
</dbReference>
<dbReference type="SUPFAM" id="SSF52374">
    <property type="entry name" value="Nucleotidylyl transferase"/>
    <property type="match status" value="1"/>
</dbReference>
<dbReference type="GO" id="GO:0009398">
    <property type="term" value="P:FMN biosynthetic process"/>
    <property type="evidence" value="ECO:0007669"/>
    <property type="project" value="UniProtKB-UniRule"/>
</dbReference>
<evidence type="ECO:0000256" key="7">
    <source>
        <dbReference type="ARBA" id="ARBA00022741"/>
    </source>
</evidence>
<dbReference type="UniPathway" id="UPA00277">
    <property type="reaction ID" value="UER00407"/>
</dbReference>
<dbReference type="FunFam" id="3.40.50.620:FF:000021">
    <property type="entry name" value="Riboflavin biosynthesis protein"/>
    <property type="match status" value="1"/>
</dbReference>
<dbReference type="GO" id="GO:0008531">
    <property type="term" value="F:riboflavin kinase activity"/>
    <property type="evidence" value="ECO:0007669"/>
    <property type="project" value="UniProtKB-UniRule"/>
</dbReference>
<gene>
    <name evidence="16" type="ORF">CSB45_03900</name>
</gene>
<dbReference type="GO" id="GO:0009231">
    <property type="term" value="P:riboflavin biosynthetic process"/>
    <property type="evidence" value="ECO:0007669"/>
    <property type="project" value="InterPro"/>
</dbReference>
<proteinExistence type="inferred from homology"/>
<evidence type="ECO:0000256" key="10">
    <source>
        <dbReference type="ARBA" id="ARBA00022840"/>
    </source>
</evidence>
<dbReference type="InterPro" id="IPR004821">
    <property type="entry name" value="Cyt_trans-like"/>
</dbReference>
<keyword evidence="11" id="KW-0511">Multifunctional enzyme</keyword>
<dbReference type="Gene3D" id="3.40.50.620">
    <property type="entry name" value="HUPs"/>
    <property type="match status" value="1"/>
</dbReference>
<protein>
    <recommendedName>
        <fullName evidence="14">Riboflavin biosynthesis protein</fullName>
    </recommendedName>
    <domain>
        <recommendedName>
            <fullName evidence="14">Riboflavin kinase</fullName>
            <ecNumber evidence="14">2.7.1.26</ecNumber>
        </recommendedName>
        <alternativeName>
            <fullName evidence="14">Flavokinase</fullName>
        </alternativeName>
    </domain>
    <domain>
        <recommendedName>
            <fullName evidence="14">FMN adenylyltransferase</fullName>
            <ecNumber evidence="14">2.7.7.2</ecNumber>
        </recommendedName>
        <alternativeName>
            <fullName evidence="14">FAD pyrophosphorylase</fullName>
        </alternativeName>
        <alternativeName>
            <fullName evidence="14">FAD synthase</fullName>
        </alternativeName>
    </domain>
</protein>
<reference evidence="16 17" key="1">
    <citation type="submission" date="2017-10" db="EMBL/GenBank/DDBJ databases">
        <title>Novel microbial diversity and functional potential in the marine mammal oral microbiome.</title>
        <authorList>
            <person name="Dudek N.K."/>
            <person name="Sun C.L."/>
            <person name="Burstein D."/>
            <person name="Kantor R.S."/>
            <person name="Aliaga Goltsman D.S."/>
            <person name="Bik E.M."/>
            <person name="Thomas B.C."/>
            <person name="Banfield J.F."/>
            <person name="Relman D.A."/>
        </authorList>
    </citation>
    <scope>NUCLEOTIDE SEQUENCE [LARGE SCALE GENOMIC DNA]</scope>
    <source>
        <strain evidence="16">DOLZORAL124_49_17</strain>
    </source>
</reference>
<dbReference type="Pfam" id="PF01687">
    <property type="entry name" value="Flavokinase"/>
    <property type="match status" value="1"/>
</dbReference>
<keyword evidence="9 14" id="KW-0274">FAD</keyword>
<evidence type="ECO:0000256" key="9">
    <source>
        <dbReference type="ARBA" id="ARBA00022827"/>
    </source>
</evidence>
<keyword evidence="8 14" id="KW-0418">Kinase</keyword>
<comment type="pathway">
    <text evidence="1 14">Cofactor biosynthesis; FAD biosynthesis; FAD from FMN: step 1/1.</text>
</comment>
<dbReference type="NCBIfam" id="NF004162">
    <property type="entry name" value="PRK05627.1-5"/>
    <property type="match status" value="1"/>
</dbReference>
<sequence>MKMFSAHDTISDSFPMPVLTMGNFDGVHYGHQAIFRRIKQRAEEVNGTSIVLTFDPHPQKVLHPEKELHLINRLEEKIAIIQRIGIDVVICMTFSKEFAAQEPEMFVRKTLVETLHVKEVYVGHDSRFGKDQQGASESLTQWGKRYGFIVRIVEPIMLHGEIVSSTKIRRFIREGKVDNAAEFLNRPYTLDGRVVSGAQRGALLLGCPTANIEVLHEVIPCNGVYICQVVWKDHVYQAVVNIGTSPTFRGQKRTVEAHLLDFDGNLYGENIQARFLKRIRGEIAFQHMQALAAKISEDLSTAKAFFQKSGL</sequence>
<evidence type="ECO:0000256" key="3">
    <source>
        <dbReference type="ARBA" id="ARBA00022630"/>
    </source>
</evidence>
<evidence type="ECO:0000313" key="16">
    <source>
        <dbReference type="EMBL" id="PID58220.1"/>
    </source>
</evidence>
<organism evidence="16 17">
    <name type="scientific">candidate division KSB3 bacterium</name>
    <dbReference type="NCBI Taxonomy" id="2044937"/>
    <lineage>
        <taxon>Bacteria</taxon>
        <taxon>candidate division KSB3</taxon>
    </lineage>
</organism>
<dbReference type="GO" id="GO:0006747">
    <property type="term" value="P:FAD biosynthetic process"/>
    <property type="evidence" value="ECO:0007669"/>
    <property type="project" value="UniProtKB-UniRule"/>
</dbReference>
<feature type="domain" description="Riboflavin kinase" evidence="15">
    <location>
        <begin position="183"/>
        <end position="307"/>
    </location>
</feature>
<evidence type="ECO:0000256" key="12">
    <source>
        <dbReference type="ARBA" id="ARBA00047880"/>
    </source>
</evidence>
<dbReference type="NCBIfam" id="NF004160">
    <property type="entry name" value="PRK05627.1-3"/>
    <property type="match status" value="1"/>
</dbReference>
<dbReference type="SUPFAM" id="SSF82114">
    <property type="entry name" value="Riboflavin kinase-like"/>
    <property type="match status" value="1"/>
</dbReference>
<evidence type="ECO:0000256" key="13">
    <source>
        <dbReference type="ARBA" id="ARBA00049494"/>
    </source>
</evidence>
<comment type="catalytic activity">
    <reaction evidence="13 14">
        <text>FMN + ATP + H(+) = FAD + diphosphate</text>
        <dbReference type="Rhea" id="RHEA:17237"/>
        <dbReference type="ChEBI" id="CHEBI:15378"/>
        <dbReference type="ChEBI" id="CHEBI:30616"/>
        <dbReference type="ChEBI" id="CHEBI:33019"/>
        <dbReference type="ChEBI" id="CHEBI:57692"/>
        <dbReference type="ChEBI" id="CHEBI:58210"/>
        <dbReference type="EC" id="2.7.7.2"/>
    </reaction>
</comment>
<dbReference type="Pfam" id="PF06574">
    <property type="entry name" value="FAD_syn"/>
    <property type="match status" value="1"/>
</dbReference>
<keyword evidence="7 14" id="KW-0547">Nucleotide-binding</keyword>
<dbReference type="Proteomes" id="UP000229740">
    <property type="component" value="Unassembled WGS sequence"/>
</dbReference>
<evidence type="ECO:0000256" key="4">
    <source>
        <dbReference type="ARBA" id="ARBA00022643"/>
    </source>
</evidence>
<keyword evidence="5 14" id="KW-0808">Transferase</keyword>
<comment type="caution">
    <text evidence="16">The sequence shown here is derived from an EMBL/GenBank/DDBJ whole genome shotgun (WGS) entry which is preliminary data.</text>
</comment>
<dbReference type="InterPro" id="IPR015864">
    <property type="entry name" value="FAD_synthase"/>
</dbReference>
<name>A0A2G6E801_9BACT</name>
<evidence type="ECO:0000256" key="6">
    <source>
        <dbReference type="ARBA" id="ARBA00022695"/>
    </source>
</evidence>
<dbReference type="PANTHER" id="PTHR22749:SF6">
    <property type="entry name" value="RIBOFLAVIN KINASE"/>
    <property type="match status" value="1"/>
</dbReference>
<dbReference type="CDD" id="cd02064">
    <property type="entry name" value="FAD_synthetase_N"/>
    <property type="match status" value="1"/>
</dbReference>
<comment type="pathway">
    <text evidence="2 14">Cofactor biosynthesis; FMN biosynthesis; FMN from riboflavin (ATP route): step 1/1.</text>
</comment>
<dbReference type="PANTHER" id="PTHR22749">
    <property type="entry name" value="RIBOFLAVIN KINASE/FMN ADENYLYLTRANSFERASE"/>
    <property type="match status" value="1"/>
</dbReference>
<dbReference type="InterPro" id="IPR002606">
    <property type="entry name" value="Riboflavin_kinase_bac"/>
</dbReference>
<accession>A0A2G6E801</accession>
<dbReference type="EC" id="2.7.7.2" evidence="14"/>
<comment type="similarity">
    <text evidence="14">Belongs to the ribF family.</text>
</comment>
<dbReference type="PIRSF" id="PIRSF004491">
    <property type="entry name" value="FAD_Synth"/>
    <property type="match status" value="1"/>
</dbReference>
<dbReference type="EC" id="2.7.1.26" evidence="14"/>
<dbReference type="Gene3D" id="2.40.30.30">
    <property type="entry name" value="Riboflavin kinase-like"/>
    <property type="match status" value="1"/>
</dbReference>
<dbReference type="NCBIfam" id="TIGR00083">
    <property type="entry name" value="ribF"/>
    <property type="match status" value="1"/>
</dbReference>
<evidence type="ECO:0000256" key="2">
    <source>
        <dbReference type="ARBA" id="ARBA00005201"/>
    </source>
</evidence>
<evidence type="ECO:0000313" key="17">
    <source>
        <dbReference type="Proteomes" id="UP000229740"/>
    </source>
</evidence>
<evidence type="ECO:0000259" key="15">
    <source>
        <dbReference type="SMART" id="SM00904"/>
    </source>
</evidence>
<evidence type="ECO:0000256" key="11">
    <source>
        <dbReference type="ARBA" id="ARBA00023268"/>
    </source>
</evidence>
<keyword evidence="10 14" id="KW-0067">ATP-binding</keyword>
<dbReference type="UniPathway" id="UPA00276">
    <property type="reaction ID" value="UER00406"/>
</dbReference>
<evidence type="ECO:0000256" key="5">
    <source>
        <dbReference type="ARBA" id="ARBA00022679"/>
    </source>
</evidence>
<dbReference type="InterPro" id="IPR014729">
    <property type="entry name" value="Rossmann-like_a/b/a_fold"/>
</dbReference>
<dbReference type="SMART" id="SM00904">
    <property type="entry name" value="Flavokinase"/>
    <property type="match status" value="1"/>
</dbReference>
<dbReference type="GO" id="GO:0003919">
    <property type="term" value="F:FMN adenylyltransferase activity"/>
    <property type="evidence" value="ECO:0007669"/>
    <property type="project" value="UniProtKB-UniRule"/>
</dbReference>